<dbReference type="Pfam" id="PF04326">
    <property type="entry name" value="SLFN_AlbA_2"/>
    <property type="match status" value="1"/>
</dbReference>
<sequence length="510" mass="58825">MIPLKIETLLEGRVVEHDRVEYKTGWNPNAIIHSICAFANDYDNTNGGYIVIGVKEKDGMPVFPLEGLPKENLDIIQQEIFQYCNMIVPRYIPRMEIIDYKKTGTFLVYLWCPAGDSGPYQAPHTVYGVKGEKIDKTMKYWIRPASLTTDAKQDEVSELFDKFNSVPYDDRINRKARIDDIRRGYMEDFIRKSNSSLINGLNNSSLEDLLLAQEVADETDTELDIRNIGVLMFAEHPEKLIPGAQIELIRFNTEEAEASDDFIEKTFTGPIWKQIQDALDYINTTVIEEKVVKIKGKAEAERFYNYPYNALEEALVNAVFHKSYREPEPVEIRIYVDSIQIINYPGLAKWINLEKFEAGKIRGRKYRNRRIGELFKEIDLSEKKGTGISKIIRELRQNGSPEPEFEMDNDRNYLNTIIYIRSGFEKTDVTSGMNKNVSSEALSEALNEALNKNELVIVNLIKNNPAIKQKDIVELTGISRSQVQRIMKSLQERNIIMHEDSKKTGRWIIW</sequence>
<dbReference type="InterPro" id="IPR038461">
    <property type="entry name" value="Schlafen_AlbA_2_dom_sf"/>
</dbReference>
<dbReference type="InterPro" id="IPR007421">
    <property type="entry name" value="Schlafen_AlbA_2_dom"/>
</dbReference>
<name>A0ABT2SAJ4_9FIRM</name>
<dbReference type="Gene3D" id="3.30.565.60">
    <property type="match status" value="1"/>
</dbReference>
<keyword evidence="3" id="KW-1185">Reference proteome</keyword>
<dbReference type="PANTHER" id="PTHR30595">
    <property type="entry name" value="GLPR-RELATED TRANSCRIPTIONAL REPRESSOR"/>
    <property type="match status" value="1"/>
</dbReference>
<dbReference type="InterPro" id="IPR036390">
    <property type="entry name" value="WH_DNA-bd_sf"/>
</dbReference>
<evidence type="ECO:0000313" key="3">
    <source>
        <dbReference type="Proteomes" id="UP001209666"/>
    </source>
</evidence>
<dbReference type="Pfam" id="PF13412">
    <property type="entry name" value="HTH_24"/>
    <property type="match status" value="1"/>
</dbReference>
<evidence type="ECO:0000259" key="1">
    <source>
        <dbReference type="Pfam" id="PF04326"/>
    </source>
</evidence>
<dbReference type="RefSeq" id="WP_262623297.1">
    <property type="nucleotide sequence ID" value="NZ_JAOQKI010000002.1"/>
</dbReference>
<proteinExistence type="predicted"/>
<dbReference type="SUPFAM" id="SSF46785">
    <property type="entry name" value="Winged helix' DNA-binding domain"/>
    <property type="match status" value="1"/>
</dbReference>
<dbReference type="Gene3D" id="1.10.10.10">
    <property type="entry name" value="Winged helix-like DNA-binding domain superfamily/Winged helix DNA-binding domain"/>
    <property type="match status" value="1"/>
</dbReference>
<comment type="caution">
    <text evidence="2">The sequence shown here is derived from an EMBL/GenBank/DDBJ whole genome shotgun (WGS) entry which is preliminary data.</text>
</comment>
<accession>A0ABT2SAJ4</accession>
<dbReference type="Gene3D" id="3.30.950.30">
    <property type="entry name" value="Schlafen, AAA domain"/>
    <property type="match status" value="1"/>
</dbReference>
<reference evidence="2 3" key="1">
    <citation type="journal article" date="2021" name="ISME Commun">
        <title>Automated analysis of genomic sequences facilitates high-throughput and comprehensive description of bacteria.</title>
        <authorList>
            <person name="Hitch T.C.A."/>
        </authorList>
    </citation>
    <scope>NUCLEOTIDE SEQUENCE [LARGE SCALE GENOMIC DNA]</scope>
    <source>
        <strain evidence="2 3">Sanger_19</strain>
    </source>
</reference>
<dbReference type="Pfam" id="PF13749">
    <property type="entry name" value="HATPase_c_4"/>
    <property type="match status" value="1"/>
</dbReference>
<dbReference type="Proteomes" id="UP001209666">
    <property type="component" value="Unassembled WGS sequence"/>
</dbReference>
<dbReference type="PANTHER" id="PTHR30595:SF6">
    <property type="entry name" value="SCHLAFEN ALBA-2 DOMAIN-CONTAINING PROTEIN"/>
    <property type="match status" value="1"/>
</dbReference>
<evidence type="ECO:0000313" key="2">
    <source>
        <dbReference type="EMBL" id="MCU6716072.1"/>
    </source>
</evidence>
<protein>
    <submittedName>
        <fullName evidence="2">DNA binding domain-containing protein</fullName>
    </submittedName>
</protein>
<organism evidence="2 3">
    <name type="scientific">Roseburia amylophila</name>
    <dbReference type="NCBI Taxonomy" id="2981794"/>
    <lineage>
        <taxon>Bacteria</taxon>
        <taxon>Bacillati</taxon>
        <taxon>Bacillota</taxon>
        <taxon>Clostridia</taxon>
        <taxon>Lachnospirales</taxon>
        <taxon>Lachnospiraceae</taxon>
        <taxon>Roseburia</taxon>
    </lineage>
</organism>
<dbReference type="InterPro" id="IPR036388">
    <property type="entry name" value="WH-like_DNA-bd_sf"/>
</dbReference>
<feature type="domain" description="Schlafen AlbA-2" evidence="1">
    <location>
        <begin position="16"/>
        <end position="127"/>
    </location>
</feature>
<dbReference type="EMBL" id="JAOQKI010000002">
    <property type="protein sequence ID" value="MCU6716072.1"/>
    <property type="molecule type" value="Genomic_DNA"/>
</dbReference>
<dbReference type="InterPro" id="IPR038475">
    <property type="entry name" value="RecG_C_sf"/>
</dbReference>
<gene>
    <name evidence="2" type="ORF">OCV43_02120</name>
</gene>